<feature type="domain" description="Aminotransferase class V" evidence="3">
    <location>
        <begin position="45"/>
        <end position="446"/>
    </location>
</feature>
<dbReference type="InterPro" id="IPR000192">
    <property type="entry name" value="Aminotrans_V_dom"/>
</dbReference>
<dbReference type="Pfam" id="PF00266">
    <property type="entry name" value="Aminotran_5"/>
    <property type="match status" value="1"/>
</dbReference>
<keyword evidence="2" id="KW-0663">Pyridoxal phosphate</keyword>
<dbReference type="InterPro" id="IPR015422">
    <property type="entry name" value="PyrdxlP-dep_Trfase_small"/>
</dbReference>
<keyword evidence="4" id="KW-0456">Lyase</keyword>
<proteinExistence type="predicted"/>
<comment type="caution">
    <text evidence="4">The sequence shown here is derived from an EMBL/GenBank/DDBJ whole genome shotgun (WGS) entry which is preliminary data.</text>
</comment>
<organism evidence="4 5">
    <name type="scientific">Niallia nealsonii</name>
    <dbReference type="NCBI Taxonomy" id="115979"/>
    <lineage>
        <taxon>Bacteria</taxon>
        <taxon>Bacillati</taxon>
        <taxon>Bacillota</taxon>
        <taxon>Bacilli</taxon>
        <taxon>Bacillales</taxon>
        <taxon>Bacillaceae</taxon>
        <taxon>Niallia</taxon>
    </lineage>
</organism>
<reference evidence="4 5" key="1">
    <citation type="journal article" date="2003" name="Int. J. Syst. Evol. Microbiol.">
        <title>Bacillus nealsonii sp. nov., isolated from a spacecraft-assembly facility, whose spores are gamma-radiation resistant.</title>
        <authorList>
            <person name="Venkateswaran K."/>
            <person name="Kempf M."/>
            <person name="Chen F."/>
            <person name="Satomi M."/>
            <person name="Nicholson W."/>
            <person name="Kern R."/>
        </authorList>
    </citation>
    <scope>NUCLEOTIDE SEQUENCE [LARGE SCALE GENOMIC DNA]</scope>
    <source>
        <strain evidence="4 5">FO-92</strain>
    </source>
</reference>
<keyword evidence="5" id="KW-1185">Reference proteome</keyword>
<comment type="cofactor">
    <cofactor evidence="1">
        <name>pyridoxal 5'-phosphate</name>
        <dbReference type="ChEBI" id="CHEBI:597326"/>
    </cofactor>
</comment>
<gene>
    <name evidence="4" type="ORF">CWS01_12525</name>
</gene>
<sequence>MIKARVGESTYFFNSDLESYFSRFKQNIIGHNQTFAAFGKQKLLYADWTASGRLYKSIEEKLTKELGPFVGNTHTESNITGTYMTKAYEEAKGIIKSHVHANENDILLFAGSGMTAAVNKLQRILGLKQPKKQHKLERPIVFVTHMEHHSNYLSWVETNADVEMILPDSTGDVDYDYLEEILEKYKDRKQKIGAFTACSNVTGRKTDYHRLASIMHHHNGLCFIDFSASAPYVEINMHPSNKREQLDAIYFSPHKFLGGPGTSGVLLMNKNLLTLKVPDLPGGGTVDFTNQWGDILYKKDIEEREEGGTPGFLQAIKTALSIKLKENMGIQEIETREKELVMIALAELEKIEGIEVLDSHNKNRLGVISFIAKNVHYDLMVRLLNDRFGIQVRGGCSCAGPYGHHLLHITKEQSKTISQEVMGGDFSHKPGWVRLSLHPTMSNEEVYTIIHGIKKITLFHEEWGKDYAFCDYRNEYDGKRKLSCDTKALFDLW</sequence>
<dbReference type="EMBL" id="PISE01000026">
    <property type="protein sequence ID" value="PKG23272.1"/>
    <property type="molecule type" value="Genomic_DNA"/>
</dbReference>
<evidence type="ECO:0000313" key="5">
    <source>
        <dbReference type="Proteomes" id="UP000233375"/>
    </source>
</evidence>
<evidence type="ECO:0000313" key="4">
    <source>
        <dbReference type="EMBL" id="PKG23272.1"/>
    </source>
</evidence>
<dbReference type="SUPFAM" id="SSF53383">
    <property type="entry name" value="PLP-dependent transferases"/>
    <property type="match status" value="1"/>
</dbReference>
<dbReference type="Gene3D" id="3.40.640.10">
    <property type="entry name" value="Type I PLP-dependent aspartate aminotransferase-like (Major domain)"/>
    <property type="match status" value="1"/>
</dbReference>
<protein>
    <submittedName>
        <fullName evidence="4">Selenocysteine lyase</fullName>
    </submittedName>
</protein>
<dbReference type="OrthoDB" id="9804366at2"/>
<evidence type="ECO:0000259" key="3">
    <source>
        <dbReference type="Pfam" id="PF00266"/>
    </source>
</evidence>
<name>A0A2N0Z182_9BACI</name>
<dbReference type="PANTHER" id="PTHR43586">
    <property type="entry name" value="CYSTEINE DESULFURASE"/>
    <property type="match status" value="1"/>
</dbReference>
<dbReference type="Gene3D" id="3.90.1150.10">
    <property type="entry name" value="Aspartate Aminotransferase, domain 1"/>
    <property type="match status" value="1"/>
</dbReference>
<dbReference type="InterPro" id="IPR015424">
    <property type="entry name" value="PyrdxlP-dep_Trfase"/>
</dbReference>
<dbReference type="PANTHER" id="PTHR43586:SF8">
    <property type="entry name" value="CYSTEINE DESULFURASE 1, CHLOROPLASTIC"/>
    <property type="match status" value="1"/>
</dbReference>
<dbReference type="InterPro" id="IPR015421">
    <property type="entry name" value="PyrdxlP-dep_Trfase_major"/>
</dbReference>
<accession>A0A2N0Z182</accession>
<dbReference type="RefSeq" id="WP_101177545.1">
    <property type="nucleotide sequence ID" value="NZ_PISE01000026.1"/>
</dbReference>
<evidence type="ECO:0000256" key="1">
    <source>
        <dbReference type="ARBA" id="ARBA00001933"/>
    </source>
</evidence>
<evidence type="ECO:0000256" key="2">
    <source>
        <dbReference type="ARBA" id="ARBA00022898"/>
    </source>
</evidence>
<dbReference type="GO" id="GO:0016829">
    <property type="term" value="F:lyase activity"/>
    <property type="evidence" value="ECO:0007669"/>
    <property type="project" value="UniProtKB-KW"/>
</dbReference>
<dbReference type="AlphaFoldDB" id="A0A2N0Z182"/>
<dbReference type="Proteomes" id="UP000233375">
    <property type="component" value="Unassembled WGS sequence"/>
</dbReference>